<dbReference type="STRING" id="1389489.O159_02950"/>
<gene>
    <name evidence="1" type="ORF">O159_02950</name>
    <name evidence="2" type="ORF">O159_06940</name>
</gene>
<dbReference type="HOGENOM" id="CLU_101730_0_0_11"/>
<proteinExistence type="predicted"/>
<protein>
    <submittedName>
        <fullName evidence="1">Uncharacterized protein</fullName>
    </submittedName>
</protein>
<dbReference type="PATRIC" id="fig|1389489.3.peg.277"/>
<evidence type="ECO:0000313" key="2">
    <source>
        <dbReference type="EMBL" id="AGW40871.1"/>
    </source>
</evidence>
<name>U3P4Y9_LEIXC</name>
<dbReference type="KEGG" id="lxy:O159_02950"/>
<sequence length="135" mass="14070">MFSPTGIVPGQSDSKVITITNKAGLAGVVKVYAANASDASSIAQYFTVTVTEGTLSGATFTADKNGTVYNGSLSDFLTKDVSYSTGVGNWTLDGTVDVSKSYQISWAMSSAAPNSSQGKKVSTDFTWEIQNNKAS</sequence>
<dbReference type="EMBL" id="CP006734">
    <property type="protein sequence ID" value="AGW40871.1"/>
    <property type="molecule type" value="Genomic_DNA"/>
</dbReference>
<evidence type="ECO:0000313" key="3">
    <source>
        <dbReference type="Proteomes" id="UP000016743"/>
    </source>
</evidence>
<dbReference type="Proteomes" id="UP000016743">
    <property type="component" value="Chromosome"/>
</dbReference>
<dbReference type="AlphaFoldDB" id="U3P4Y9"/>
<reference evidence="1 3" key="1">
    <citation type="journal article" date="2013" name="Genome Announc.">
        <title>Complete Genome Sequence of Leifsonia xyli subsp. cynodontis Strain DSM46306, a Gram-Positive Bacterial Pathogen of Grasses.</title>
        <authorList>
            <person name="Monteiro-Vitorello C.B."/>
            <person name="Zerillo M.M."/>
            <person name="Van Sluys M.A."/>
            <person name="Camargo L.E."/>
            <person name="Kitajima J.P."/>
        </authorList>
    </citation>
    <scope>NUCLEOTIDE SEQUENCE [LARGE SCALE GENOMIC DNA]</scope>
    <source>
        <strain evidence="1 3">DSM 46306</strain>
    </source>
</reference>
<evidence type="ECO:0000313" key="1">
    <source>
        <dbReference type="EMBL" id="AGW40519.1"/>
    </source>
</evidence>
<accession>U3P4Y9</accession>
<dbReference type="EMBL" id="CP006734">
    <property type="protein sequence ID" value="AGW40519.1"/>
    <property type="molecule type" value="Genomic_DNA"/>
</dbReference>
<organism evidence="1 3">
    <name type="scientific">Leifsonia xyli subsp. cynodontis DSM 46306</name>
    <dbReference type="NCBI Taxonomy" id="1389489"/>
    <lineage>
        <taxon>Bacteria</taxon>
        <taxon>Bacillati</taxon>
        <taxon>Actinomycetota</taxon>
        <taxon>Actinomycetes</taxon>
        <taxon>Micrococcales</taxon>
        <taxon>Microbacteriaceae</taxon>
        <taxon>Leifsonia</taxon>
    </lineage>
</organism>
<dbReference type="KEGG" id="lxy:O159_06940"/>
<keyword evidence="3" id="KW-1185">Reference proteome</keyword>